<dbReference type="Proteomes" id="UP000298030">
    <property type="component" value="Unassembled WGS sequence"/>
</dbReference>
<dbReference type="CDD" id="cd00299">
    <property type="entry name" value="GST_C_family"/>
    <property type="match status" value="1"/>
</dbReference>
<evidence type="ECO:0000313" key="2">
    <source>
        <dbReference type="EMBL" id="TEB33646.1"/>
    </source>
</evidence>
<dbReference type="InterPro" id="IPR036249">
    <property type="entry name" value="Thioredoxin-like_sf"/>
</dbReference>
<dbReference type="Gene3D" id="3.40.30.10">
    <property type="entry name" value="Glutaredoxin"/>
    <property type="match status" value="1"/>
</dbReference>
<protein>
    <recommendedName>
        <fullName evidence="1">GST N-terminal domain-containing protein</fullName>
    </recommendedName>
</protein>
<dbReference type="InterPro" id="IPR054416">
    <property type="entry name" value="GST_UstS-like_C"/>
</dbReference>
<dbReference type="PROSITE" id="PS50404">
    <property type="entry name" value="GST_NTER"/>
    <property type="match status" value="1"/>
</dbReference>
<name>A0A4Y7THJ9_COPMI</name>
<dbReference type="InterPro" id="IPR004045">
    <property type="entry name" value="Glutathione_S-Trfase_N"/>
</dbReference>
<reference evidence="2 3" key="1">
    <citation type="journal article" date="2019" name="Nat. Ecol. Evol.">
        <title>Megaphylogeny resolves global patterns of mushroom evolution.</title>
        <authorList>
            <person name="Varga T."/>
            <person name="Krizsan K."/>
            <person name="Foldi C."/>
            <person name="Dima B."/>
            <person name="Sanchez-Garcia M."/>
            <person name="Sanchez-Ramirez S."/>
            <person name="Szollosi G.J."/>
            <person name="Szarkandi J.G."/>
            <person name="Papp V."/>
            <person name="Albert L."/>
            <person name="Andreopoulos W."/>
            <person name="Angelini C."/>
            <person name="Antonin V."/>
            <person name="Barry K.W."/>
            <person name="Bougher N.L."/>
            <person name="Buchanan P."/>
            <person name="Buyck B."/>
            <person name="Bense V."/>
            <person name="Catcheside P."/>
            <person name="Chovatia M."/>
            <person name="Cooper J."/>
            <person name="Damon W."/>
            <person name="Desjardin D."/>
            <person name="Finy P."/>
            <person name="Geml J."/>
            <person name="Haridas S."/>
            <person name="Hughes K."/>
            <person name="Justo A."/>
            <person name="Karasinski D."/>
            <person name="Kautmanova I."/>
            <person name="Kiss B."/>
            <person name="Kocsube S."/>
            <person name="Kotiranta H."/>
            <person name="LaButti K.M."/>
            <person name="Lechner B.E."/>
            <person name="Liimatainen K."/>
            <person name="Lipzen A."/>
            <person name="Lukacs Z."/>
            <person name="Mihaltcheva S."/>
            <person name="Morgado L.N."/>
            <person name="Niskanen T."/>
            <person name="Noordeloos M.E."/>
            <person name="Ohm R.A."/>
            <person name="Ortiz-Santana B."/>
            <person name="Ovrebo C."/>
            <person name="Racz N."/>
            <person name="Riley R."/>
            <person name="Savchenko A."/>
            <person name="Shiryaev A."/>
            <person name="Soop K."/>
            <person name="Spirin V."/>
            <person name="Szebenyi C."/>
            <person name="Tomsovsky M."/>
            <person name="Tulloss R.E."/>
            <person name="Uehling J."/>
            <person name="Grigoriev I.V."/>
            <person name="Vagvolgyi C."/>
            <person name="Papp T."/>
            <person name="Martin F.M."/>
            <person name="Miettinen O."/>
            <person name="Hibbett D.S."/>
            <person name="Nagy L.G."/>
        </authorList>
    </citation>
    <scope>NUCLEOTIDE SEQUENCE [LARGE SCALE GENOMIC DNA]</scope>
    <source>
        <strain evidence="2 3">FP101781</strain>
    </source>
</reference>
<evidence type="ECO:0000313" key="3">
    <source>
        <dbReference type="Proteomes" id="UP000298030"/>
    </source>
</evidence>
<dbReference type="Gene3D" id="1.20.1050.10">
    <property type="match status" value="1"/>
</dbReference>
<dbReference type="EMBL" id="QPFP01000012">
    <property type="protein sequence ID" value="TEB33646.1"/>
    <property type="molecule type" value="Genomic_DNA"/>
</dbReference>
<organism evidence="2 3">
    <name type="scientific">Coprinellus micaceus</name>
    <name type="common">Glistening ink-cap mushroom</name>
    <name type="synonym">Coprinus micaceus</name>
    <dbReference type="NCBI Taxonomy" id="71717"/>
    <lineage>
        <taxon>Eukaryota</taxon>
        <taxon>Fungi</taxon>
        <taxon>Dikarya</taxon>
        <taxon>Basidiomycota</taxon>
        <taxon>Agaricomycotina</taxon>
        <taxon>Agaricomycetes</taxon>
        <taxon>Agaricomycetidae</taxon>
        <taxon>Agaricales</taxon>
        <taxon>Agaricineae</taxon>
        <taxon>Psathyrellaceae</taxon>
        <taxon>Coprinellus</taxon>
    </lineage>
</organism>
<accession>A0A4Y7THJ9</accession>
<dbReference type="SUPFAM" id="SSF47616">
    <property type="entry name" value="GST C-terminal domain-like"/>
    <property type="match status" value="1"/>
</dbReference>
<dbReference type="AlphaFoldDB" id="A0A4Y7THJ9"/>
<evidence type="ECO:0000259" key="1">
    <source>
        <dbReference type="PROSITE" id="PS50404"/>
    </source>
</evidence>
<feature type="domain" description="GST N-terminal" evidence="1">
    <location>
        <begin position="7"/>
        <end position="97"/>
    </location>
</feature>
<proteinExistence type="predicted"/>
<dbReference type="STRING" id="71717.A0A4Y7THJ9"/>
<keyword evidence="3" id="KW-1185">Reference proteome</keyword>
<dbReference type="Pfam" id="PF13409">
    <property type="entry name" value="GST_N_2"/>
    <property type="match status" value="1"/>
</dbReference>
<dbReference type="Pfam" id="PF22041">
    <property type="entry name" value="GST_C_7"/>
    <property type="match status" value="1"/>
</dbReference>
<sequence>MITLYDLEFTLPGKTVSPFVMKTRLALNYKKLPHRTVWIKDHELQARAAELGLPINDISDGAPRYKVPIIHDSSTGVSVSDSARIIAYLDKTYPDTPTLIPAGTEAAAVALDAAVLTNIIGSVFPAIAPRIGSLMDEKSLGVFRARVVGIIGMKYEEFFERPEFERGIWEKAAVGFSVADRIFEKARLVKGDASADEGPFLTGKDITYADISVGGALIWARRVLGDHEEPWEVLKGWNGGRWLKLYEALQPYAVIHA</sequence>
<dbReference type="SUPFAM" id="SSF52833">
    <property type="entry name" value="Thioredoxin-like"/>
    <property type="match status" value="1"/>
</dbReference>
<dbReference type="OrthoDB" id="4951845at2759"/>
<gene>
    <name evidence="2" type="ORF">FA13DRAFT_1754142</name>
</gene>
<dbReference type="InterPro" id="IPR036282">
    <property type="entry name" value="Glutathione-S-Trfase_C_sf"/>
</dbReference>
<comment type="caution">
    <text evidence="2">The sequence shown here is derived from an EMBL/GenBank/DDBJ whole genome shotgun (WGS) entry which is preliminary data.</text>
</comment>